<dbReference type="Proteomes" id="UP000297385">
    <property type="component" value="Unassembled WGS sequence"/>
</dbReference>
<evidence type="ECO:0000256" key="1">
    <source>
        <dbReference type="SAM" id="MobiDB-lite"/>
    </source>
</evidence>
<accession>A0A4Y8NC46</accession>
<feature type="region of interest" description="Disordered" evidence="1">
    <location>
        <begin position="1"/>
        <end position="27"/>
    </location>
</feature>
<name>A0A4Y8NC46_9BURK</name>
<gene>
    <name evidence="2" type="ORF">E2553_16330</name>
</gene>
<evidence type="ECO:0000313" key="3">
    <source>
        <dbReference type="Proteomes" id="UP000297385"/>
    </source>
</evidence>
<protein>
    <submittedName>
        <fullName evidence="2">Prephenate dehydrogenase</fullName>
    </submittedName>
</protein>
<proteinExistence type="predicted"/>
<comment type="caution">
    <text evidence="2">The sequence shown here is derived from an EMBL/GenBank/DDBJ whole genome shotgun (WGS) entry which is preliminary data.</text>
</comment>
<reference evidence="2 3" key="1">
    <citation type="submission" date="2019-03" db="EMBL/GenBank/DDBJ databases">
        <title>Complete Genome Sequence of Paraburkholderia dipogonis ICMP 19430T, a Nitrogen-fixing Symbiont of the South African Invasive Legume Dipogon lignosus in New Zealand.</title>
        <authorList>
            <person name="De Meyer S.E."/>
        </authorList>
    </citation>
    <scope>NUCLEOTIDE SEQUENCE [LARGE SCALE GENOMIC DNA]</scope>
    <source>
        <strain evidence="2 3">ICMP 19430</strain>
    </source>
</reference>
<evidence type="ECO:0000313" key="2">
    <source>
        <dbReference type="EMBL" id="TFE47309.1"/>
    </source>
</evidence>
<dbReference type="EMBL" id="SNVI01000001">
    <property type="protein sequence ID" value="TFE47309.1"/>
    <property type="molecule type" value="Genomic_DNA"/>
</dbReference>
<organism evidence="2 3">
    <name type="scientific">Paraburkholderia dipogonis</name>
    <dbReference type="NCBI Taxonomy" id="1211383"/>
    <lineage>
        <taxon>Bacteria</taxon>
        <taxon>Pseudomonadati</taxon>
        <taxon>Pseudomonadota</taxon>
        <taxon>Betaproteobacteria</taxon>
        <taxon>Burkholderiales</taxon>
        <taxon>Burkholderiaceae</taxon>
        <taxon>Paraburkholderia</taxon>
    </lineage>
</organism>
<dbReference type="AlphaFoldDB" id="A0A4Y8NC46"/>
<sequence>MSFWDGSKVSGTKKRNKTTGAYSGIPGDDMRGGVLKAKRNARTWSIGGQPLAVAMCGGASRESGLTRYV</sequence>